<comment type="caution">
    <text evidence="12">The sequence shown here is derived from an EMBL/GenBank/DDBJ whole genome shotgun (WGS) entry which is preliminary data.</text>
</comment>
<dbReference type="Gene3D" id="3.30.500.10">
    <property type="entry name" value="MHC class I-like antigen recognition-like"/>
    <property type="match status" value="1"/>
</dbReference>
<gene>
    <name evidence="12" type="primary">Ha1f_3</name>
    <name evidence="12" type="ORF">UPUEPO_R00305</name>
</gene>
<dbReference type="InterPro" id="IPR050208">
    <property type="entry name" value="MHC_class-I_related"/>
</dbReference>
<dbReference type="InterPro" id="IPR037055">
    <property type="entry name" value="MHC_I-like_Ag-recog_sf"/>
</dbReference>
<accession>A0A7K6AU95</accession>
<evidence type="ECO:0000256" key="6">
    <source>
        <dbReference type="ARBA" id="ARBA00022989"/>
    </source>
</evidence>
<dbReference type="InterPro" id="IPR011161">
    <property type="entry name" value="MHC_I-like_Ag-recog"/>
</dbReference>
<dbReference type="GO" id="GO:0006955">
    <property type="term" value="P:immune response"/>
    <property type="evidence" value="ECO:0007669"/>
    <property type="project" value="TreeGrafter"/>
</dbReference>
<dbReference type="SUPFAM" id="SSF54452">
    <property type="entry name" value="MHC antigen-recognition domain"/>
    <property type="match status" value="1"/>
</dbReference>
<dbReference type="AlphaFoldDB" id="A0A7K6AU95"/>
<name>A0A7K6AU95_UPUEP</name>
<dbReference type="InterPro" id="IPR001039">
    <property type="entry name" value="MHC_I_a_a1/a2"/>
</dbReference>
<dbReference type="Proteomes" id="UP000544127">
    <property type="component" value="Unassembled WGS sequence"/>
</dbReference>
<evidence type="ECO:0000313" key="13">
    <source>
        <dbReference type="Proteomes" id="UP000544127"/>
    </source>
</evidence>
<evidence type="ECO:0000256" key="4">
    <source>
        <dbReference type="ARBA" id="ARBA00022729"/>
    </source>
</evidence>
<proteinExistence type="inferred from homology"/>
<dbReference type="GO" id="GO:0002474">
    <property type="term" value="P:antigen processing and presentation of peptide antigen via MHC class I"/>
    <property type="evidence" value="ECO:0007669"/>
    <property type="project" value="UniProtKB-KW"/>
</dbReference>
<keyword evidence="8" id="KW-1015">Disulfide bond</keyword>
<evidence type="ECO:0000256" key="1">
    <source>
        <dbReference type="ARBA" id="ARBA00004479"/>
    </source>
</evidence>
<evidence type="ECO:0000256" key="8">
    <source>
        <dbReference type="ARBA" id="ARBA00023157"/>
    </source>
</evidence>
<evidence type="ECO:0000256" key="3">
    <source>
        <dbReference type="ARBA" id="ARBA00022692"/>
    </source>
</evidence>
<protein>
    <submittedName>
        <fullName evidence="12">HA1F protein</fullName>
    </submittedName>
</protein>
<evidence type="ECO:0000259" key="11">
    <source>
        <dbReference type="Pfam" id="PF00129"/>
    </source>
</evidence>
<dbReference type="GO" id="GO:0005615">
    <property type="term" value="C:extracellular space"/>
    <property type="evidence" value="ECO:0007669"/>
    <property type="project" value="TreeGrafter"/>
</dbReference>
<keyword evidence="3" id="KW-0812">Transmembrane</keyword>
<evidence type="ECO:0000256" key="10">
    <source>
        <dbReference type="RuleBase" id="RU004439"/>
    </source>
</evidence>
<feature type="non-terminal residue" evidence="12">
    <location>
        <position position="1"/>
    </location>
</feature>
<keyword evidence="2" id="KW-0490">MHC I</keyword>
<keyword evidence="5" id="KW-0391">Immunity</keyword>
<keyword evidence="7" id="KW-0472">Membrane</keyword>
<dbReference type="EMBL" id="VZRI01005350">
    <property type="protein sequence ID" value="NWU93615.1"/>
    <property type="molecule type" value="Genomic_DNA"/>
</dbReference>
<organism evidence="12 13">
    <name type="scientific">Upupa epops</name>
    <name type="common">Eurasian hoopoe</name>
    <dbReference type="NCBI Taxonomy" id="57439"/>
    <lineage>
        <taxon>Eukaryota</taxon>
        <taxon>Metazoa</taxon>
        <taxon>Chordata</taxon>
        <taxon>Craniata</taxon>
        <taxon>Vertebrata</taxon>
        <taxon>Euteleostomi</taxon>
        <taxon>Archelosauria</taxon>
        <taxon>Archosauria</taxon>
        <taxon>Dinosauria</taxon>
        <taxon>Saurischia</taxon>
        <taxon>Theropoda</taxon>
        <taxon>Coelurosauria</taxon>
        <taxon>Aves</taxon>
        <taxon>Neognathae</taxon>
        <taxon>Neoaves</taxon>
        <taxon>Telluraves</taxon>
        <taxon>Coraciimorphae</taxon>
        <taxon>Bucerotiformes</taxon>
        <taxon>Upupidae</taxon>
        <taxon>Upupa</taxon>
    </lineage>
</organism>
<dbReference type="PRINTS" id="PR01638">
    <property type="entry name" value="MHCCLASSI"/>
</dbReference>
<evidence type="ECO:0000256" key="5">
    <source>
        <dbReference type="ARBA" id="ARBA00022859"/>
    </source>
</evidence>
<comment type="subcellular location">
    <subcellularLocation>
        <location evidence="1">Membrane</location>
        <topology evidence="1">Single-pass type I membrane protein</topology>
    </subcellularLocation>
</comment>
<evidence type="ECO:0000256" key="7">
    <source>
        <dbReference type="ARBA" id="ARBA00023136"/>
    </source>
</evidence>
<evidence type="ECO:0000256" key="9">
    <source>
        <dbReference type="ARBA" id="ARBA00023180"/>
    </source>
</evidence>
<feature type="domain" description="MHC class I-like antigen recognition-like" evidence="11">
    <location>
        <begin position="1"/>
        <end position="86"/>
    </location>
</feature>
<keyword evidence="4" id="KW-0732">Signal</keyword>
<comment type="similarity">
    <text evidence="10">Belongs to the MHC class I family.</text>
</comment>
<evidence type="ECO:0000313" key="12">
    <source>
        <dbReference type="EMBL" id="NWU93615.1"/>
    </source>
</evidence>
<dbReference type="InterPro" id="IPR011162">
    <property type="entry name" value="MHC_I/II-like_Ag-recog"/>
</dbReference>
<dbReference type="OrthoDB" id="8936120at2759"/>
<dbReference type="GO" id="GO:0009897">
    <property type="term" value="C:external side of plasma membrane"/>
    <property type="evidence" value="ECO:0007669"/>
    <property type="project" value="TreeGrafter"/>
</dbReference>
<keyword evidence="9" id="KW-0325">Glycoprotein</keyword>
<dbReference type="PANTHER" id="PTHR16675:SF242">
    <property type="entry name" value="MAJOR HISTOCOMPATIBILITY COMPLEX CLASS I-RELATED GENE PROTEIN"/>
    <property type="match status" value="1"/>
</dbReference>
<reference evidence="12 13" key="1">
    <citation type="submission" date="2019-09" db="EMBL/GenBank/DDBJ databases">
        <title>Bird 10,000 Genomes (B10K) Project - Family phase.</title>
        <authorList>
            <person name="Zhang G."/>
        </authorList>
    </citation>
    <scope>NUCLEOTIDE SEQUENCE [LARGE SCALE GENOMIC DNA]</scope>
    <source>
        <strain evidence="12">B10K-DU-012-37</strain>
    </source>
</reference>
<feature type="non-terminal residue" evidence="12">
    <location>
        <position position="112"/>
    </location>
</feature>
<dbReference type="PANTHER" id="PTHR16675">
    <property type="entry name" value="MHC CLASS I-RELATED"/>
    <property type="match status" value="1"/>
</dbReference>
<keyword evidence="13" id="KW-1185">Reference proteome</keyword>
<dbReference type="Pfam" id="PF00129">
    <property type="entry name" value="MHC_I"/>
    <property type="match status" value="1"/>
</dbReference>
<keyword evidence="6" id="KW-1133">Transmembrane helix</keyword>
<evidence type="ECO:0000256" key="2">
    <source>
        <dbReference type="ARBA" id="ARBA00022451"/>
    </source>
</evidence>
<sequence>HTLQHVFGCDLLEDGSTRRYRRYAYEGKDFINFDIGRMMFSAVDAVGEISKRKWENKAASEECKIYLETDCIEELRRFMSYGQDVLERKEPPTVRVSGMEAHGILTLRCRTY</sequence>
<dbReference type="GO" id="GO:0042612">
    <property type="term" value="C:MHC class I protein complex"/>
    <property type="evidence" value="ECO:0007669"/>
    <property type="project" value="UniProtKB-KW"/>
</dbReference>